<dbReference type="PANTHER" id="PTHR47926">
    <property type="entry name" value="PENTATRICOPEPTIDE REPEAT-CONTAINING PROTEIN"/>
    <property type="match status" value="1"/>
</dbReference>
<feature type="repeat" description="PPR" evidence="2">
    <location>
        <begin position="220"/>
        <end position="254"/>
    </location>
</feature>
<accession>A0ABR0DD53</accession>
<comment type="caution">
    <text evidence="3">The sequence shown here is derived from an EMBL/GenBank/DDBJ whole genome shotgun (WGS) entry which is preliminary data.</text>
</comment>
<keyword evidence="1" id="KW-0677">Repeat</keyword>
<dbReference type="InterPro" id="IPR002885">
    <property type="entry name" value="PPR_rpt"/>
</dbReference>
<dbReference type="NCBIfam" id="TIGR00756">
    <property type="entry name" value="PPR"/>
    <property type="match status" value="2"/>
</dbReference>
<dbReference type="Proteomes" id="UP001291926">
    <property type="component" value="Unassembled WGS sequence"/>
</dbReference>
<dbReference type="Gene3D" id="1.25.40.10">
    <property type="entry name" value="Tetratricopeptide repeat domain"/>
    <property type="match status" value="2"/>
</dbReference>
<dbReference type="EMBL" id="JAYDYQ010002152">
    <property type="protein sequence ID" value="KAK4487145.1"/>
    <property type="molecule type" value="Genomic_DNA"/>
</dbReference>
<sequence>MEDLKKIHTQFIKTGLIKDTIAVSRILAFCTTGPARDMNYALQLFNHMEMDERTLFTWNTIIRGFSNSSNPRYAILLFVYMLESLSFEPERRTYPSVFKAYTQLGLAKDGGQVHGRVTKLGLEFDPFIRNSIIHMYVSCGFLDCGMKLFDEDKDSDIVAWNSVVLGPREVWGSGGKLEMENIKASGFTVVSLLNACANLGAFEQGKWVHEYINKNGIELNVIVVTAIIDMYCKCGSVELARKMFEGFAMKGLSCWNSMMLGLATNGFENEPAIIQAKLKKRDSRAGFIEEAVEVIRSMPMNPDAIIWGSLLTACNSHRNVDVAKMGCGKFDFVGS</sequence>
<evidence type="ECO:0008006" key="5">
    <source>
        <dbReference type="Google" id="ProtNLM"/>
    </source>
</evidence>
<reference evidence="3 4" key="1">
    <citation type="journal article" date="2023" name="bioRxiv">
        <title>Genome report: Whole genome sequence and annotation of Penstemon davidsonii.</title>
        <authorList>
            <person name="Ostevik K.L."/>
            <person name="Alabady M."/>
            <person name="Zhang M."/>
            <person name="Rausher M.D."/>
        </authorList>
    </citation>
    <scope>NUCLEOTIDE SEQUENCE [LARGE SCALE GENOMIC DNA]</scope>
    <source>
        <strain evidence="3">DNT005</strain>
        <tissue evidence="3">Whole leaf</tissue>
    </source>
</reference>
<evidence type="ECO:0000313" key="4">
    <source>
        <dbReference type="Proteomes" id="UP001291926"/>
    </source>
</evidence>
<name>A0ABR0DD53_9LAMI</name>
<dbReference type="Pfam" id="PF01535">
    <property type="entry name" value="PPR"/>
    <property type="match status" value="2"/>
</dbReference>
<dbReference type="InterPro" id="IPR011990">
    <property type="entry name" value="TPR-like_helical_dom_sf"/>
</dbReference>
<dbReference type="PROSITE" id="PS51375">
    <property type="entry name" value="PPR"/>
    <property type="match status" value="1"/>
</dbReference>
<evidence type="ECO:0000313" key="3">
    <source>
        <dbReference type="EMBL" id="KAK4487145.1"/>
    </source>
</evidence>
<keyword evidence="4" id="KW-1185">Reference proteome</keyword>
<dbReference type="PANTHER" id="PTHR47926:SF537">
    <property type="entry name" value="PENTACOTRIPEPTIDE-REPEAT REGION OF PRORP DOMAIN-CONTAINING PROTEIN"/>
    <property type="match status" value="1"/>
</dbReference>
<evidence type="ECO:0000256" key="1">
    <source>
        <dbReference type="ARBA" id="ARBA00022737"/>
    </source>
</evidence>
<gene>
    <name evidence="3" type="ORF">RD792_006460</name>
</gene>
<dbReference type="Pfam" id="PF12854">
    <property type="entry name" value="PPR_1"/>
    <property type="match status" value="1"/>
</dbReference>
<organism evidence="3 4">
    <name type="scientific">Penstemon davidsonii</name>
    <dbReference type="NCBI Taxonomy" id="160366"/>
    <lineage>
        <taxon>Eukaryota</taxon>
        <taxon>Viridiplantae</taxon>
        <taxon>Streptophyta</taxon>
        <taxon>Embryophyta</taxon>
        <taxon>Tracheophyta</taxon>
        <taxon>Spermatophyta</taxon>
        <taxon>Magnoliopsida</taxon>
        <taxon>eudicotyledons</taxon>
        <taxon>Gunneridae</taxon>
        <taxon>Pentapetalae</taxon>
        <taxon>asterids</taxon>
        <taxon>lamiids</taxon>
        <taxon>Lamiales</taxon>
        <taxon>Plantaginaceae</taxon>
        <taxon>Cheloneae</taxon>
        <taxon>Penstemon</taxon>
    </lineage>
</organism>
<proteinExistence type="predicted"/>
<evidence type="ECO:0000256" key="2">
    <source>
        <dbReference type="PROSITE-ProRule" id="PRU00708"/>
    </source>
</evidence>
<protein>
    <recommendedName>
        <fullName evidence="5">Pentatricopeptide repeat-containing protein</fullName>
    </recommendedName>
</protein>
<dbReference type="InterPro" id="IPR046960">
    <property type="entry name" value="PPR_At4g14850-like_plant"/>
</dbReference>